<dbReference type="EMBL" id="LGTL01000006">
    <property type="protein sequence ID" value="KPA81356.1"/>
    <property type="molecule type" value="Genomic_DNA"/>
</dbReference>
<protein>
    <submittedName>
        <fullName evidence="1">Uncharacterized protein</fullName>
    </submittedName>
</protein>
<name>A0A0M9G3F9_LEPPY</name>
<dbReference type="OrthoDB" id="266126at2759"/>
<gene>
    <name evidence="1" type="ORF">ABB37_03741</name>
</gene>
<dbReference type="AlphaFoldDB" id="A0A0M9G3F9"/>
<evidence type="ECO:0000313" key="2">
    <source>
        <dbReference type="Proteomes" id="UP000037923"/>
    </source>
</evidence>
<keyword evidence="2" id="KW-1185">Reference proteome</keyword>
<dbReference type="GeneID" id="26904032"/>
<accession>A0A0M9G3F9</accession>
<reference evidence="1 2" key="1">
    <citation type="submission" date="2015-07" db="EMBL/GenBank/DDBJ databases">
        <title>High-quality genome of monoxenous trypanosomatid Leptomonas pyrrhocoris.</title>
        <authorList>
            <person name="Flegontov P."/>
            <person name="Butenko A."/>
            <person name="Firsov S."/>
            <person name="Vlcek C."/>
            <person name="Logacheva M.D."/>
            <person name="Field M."/>
            <person name="Filatov D."/>
            <person name="Flegontova O."/>
            <person name="Gerasimov E."/>
            <person name="Jackson A.P."/>
            <person name="Kelly S."/>
            <person name="Opperdoes F."/>
            <person name="O'Reilly A."/>
            <person name="Votypka J."/>
            <person name="Yurchenko V."/>
            <person name="Lukes J."/>
        </authorList>
    </citation>
    <scope>NUCLEOTIDE SEQUENCE [LARGE SCALE GENOMIC DNA]</scope>
    <source>
        <strain evidence="1">H10</strain>
    </source>
</reference>
<comment type="caution">
    <text evidence="1">The sequence shown here is derived from an EMBL/GenBank/DDBJ whole genome shotgun (WGS) entry which is preliminary data.</text>
</comment>
<evidence type="ECO:0000313" key="1">
    <source>
        <dbReference type="EMBL" id="KPA81356.1"/>
    </source>
</evidence>
<dbReference type="RefSeq" id="XP_015659795.1">
    <property type="nucleotide sequence ID" value="XM_015801175.1"/>
</dbReference>
<dbReference type="OMA" id="WASKCIH"/>
<sequence length="148" mass="16312">MFSTPTTTEHRNAELLHASERIQKLTTTTDVLVARDFVLSQKDEILNELEQYVAALEAEVCNTESVTGSIRTQCALLRPGTRGATAGENAEVTALWRQHGASMARLVRQHSARLVELENTLAVTLGDDARQPALPKAVFSNEKDRNRA</sequence>
<dbReference type="RefSeq" id="XP_015659796.1">
    <property type="nucleotide sequence ID" value="XM_015801176.1"/>
</dbReference>
<dbReference type="EMBL" id="LGTL01000006">
    <property type="protein sequence ID" value="KPA81357.1"/>
    <property type="molecule type" value="Genomic_DNA"/>
</dbReference>
<dbReference type="Proteomes" id="UP000037923">
    <property type="component" value="Unassembled WGS sequence"/>
</dbReference>
<proteinExistence type="predicted"/>
<organism evidence="1 2">
    <name type="scientific">Leptomonas pyrrhocoris</name>
    <name type="common">Firebug parasite</name>
    <dbReference type="NCBI Taxonomy" id="157538"/>
    <lineage>
        <taxon>Eukaryota</taxon>
        <taxon>Discoba</taxon>
        <taxon>Euglenozoa</taxon>
        <taxon>Kinetoplastea</taxon>
        <taxon>Metakinetoplastina</taxon>
        <taxon>Trypanosomatida</taxon>
        <taxon>Trypanosomatidae</taxon>
        <taxon>Leishmaniinae</taxon>
        <taxon>Leptomonas</taxon>
    </lineage>
</organism>
<dbReference type="VEuPathDB" id="TriTrypDB:LpyrH10_06_1110"/>